<evidence type="ECO:0000259" key="7">
    <source>
        <dbReference type="PROSITE" id="PS50404"/>
    </source>
</evidence>
<evidence type="ECO:0000256" key="2">
    <source>
        <dbReference type="ARBA" id="ARBA00005861"/>
    </source>
</evidence>
<dbReference type="SFLD" id="SFLDG00363">
    <property type="entry name" value="AMPS_(cytGST):_Alpha-__Mu-__Pi"/>
    <property type="match status" value="1"/>
</dbReference>
<dbReference type="InterPro" id="IPR036282">
    <property type="entry name" value="Glutathione-S-Trfase_C_sf"/>
</dbReference>
<evidence type="ECO:0000256" key="6">
    <source>
        <dbReference type="ARBA" id="ARBA00081375"/>
    </source>
</evidence>
<dbReference type="GO" id="GO:0004364">
    <property type="term" value="F:glutathione transferase activity"/>
    <property type="evidence" value="ECO:0007669"/>
    <property type="project" value="UniProtKB-EC"/>
</dbReference>
<protein>
    <recommendedName>
        <fullName evidence="3">glutathione transferase</fullName>
        <ecNumber evidence="3">2.5.1.18</ecNumber>
    </recommendedName>
    <alternativeName>
        <fullName evidence="6">GST class-mu</fullName>
    </alternativeName>
</protein>
<evidence type="ECO:0000256" key="1">
    <source>
        <dbReference type="ARBA" id="ARBA00003701"/>
    </source>
</evidence>
<dbReference type="InterPro" id="IPR004045">
    <property type="entry name" value="Glutathione_S-Trfase_N"/>
</dbReference>
<dbReference type="InterPro" id="IPR010987">
    <property type="entry name" value="Glutathione-S-Trfase_C-like"/>
</dbReference>
<dbReference type="SFLD" id="SFLDS00019">
    <property type="entry name" value="Glutathione_Transferase_(cytos"/>
    <property type="match status" value="1"/>
</dbReference>
<dbReference type="KEGG" id="pmrn:116957465"/>
<dbReference type="GO" id="GO:0042802">
    <property type="term" value="F:identical protein binding"/>
    <property type="evidence" value="ECO:0007669"/>
    <property type="project" value="UniProtKB-ARBA"/>
</dbReference>
<evidence type="ECO:0000313" key="9">
    <source>
        <dbReference type="Proteomes" id="UP001318040"/>
    </source>
</evidence>
<dbReference type="SFLD" id="SFLDG01205">
    <property type="entry name" value="AMPS.1"/>
    <property type="match status" value="1"/>
</dbReference>
<evidence type="ECO:0000256" key="3">
    <source>
        <dbReference type="ARBA" id="ARBA00012452"/>
    </source>
</evidence>
<dbReference type="GO" id="GO:0006749">
    <property type="term" value="P:glutathione metabolic process"/>
    <property type="evidence" value="ECO:0007669"/>
    <property type="project" value="TreeGrafter"/>
</dbReference>
<dbReference type="PANTHER" id="PTHR11571:SF222">
    <property type="entry name" value="GLUTATHIONE TRANSFERASE"/>
    <property type="match status" value="1"/>
</dbReference>
<comment type="catalytic activity">
    <reaction evidence="5">
        <text>RX + glutathione = an S-substituted glutathione + a halide anion + H(+)</text>
        <dbReference type="Rhea" id="RHEA:16437"/>
        <dbReference type="ChEBI" id="CHEBI:15378"/>
        <dbReference type="ChEBI" id="CHEBI:16042"/>
        <dbReference type="ChEBI" id="CHEBI:17792"/>
        <dbReference type="ChEBI" id="CHEBI:57925"/>
        <dbReference type="ChEBI" id="CHEBI:90779"/>
        <dbReference type="EC" id="2.5.1.18"/>
    </reaction>
</comment>
<reference evidence="10" key="1">
    <citation type="submission" date="2025-08" db="UniProtKB">
        <authorList>
            <consortium name="RefSeq"/>
        </authorList>
    </citation>
    <scope>IDENTIFICATION</scope>
    <source>
        <tissue evidence="10">Sperm</tissue>
    </source>
</reference>
<evidence type="ECO:0000256" key="4">
    <source>
        <dbReference type="ARBA" id="ARBA00022679"/>
    </source>
</evidence>
<dbReference type="SUPFAM" id="SSF52833">
    <property type="entry name" value="Thioredoxin-like"/>
    <property type="match status" value="1"/>
</dbReference>
<feature type="domain" description="GST N-terminal" evidence="7">
    <location>
        <begin position="1"/>
        <end position="88"/>
    </location>
</feature>
<proteinExistence type="inferred from homology"/>
<gene>
    <name evidence="10" type="primary">LOC116957465</name>
</gene>
<dbReference type="EC" id="2.5.1.18" evidence="3"/>
<dbReference type="FunFam" id="1.20.1050.10:FF:000003">
    <property type="entry name" value="Glutathione S-transferase 2"/>
    <property type="match status" value="1"/>
</dbReference>
<dbReference type="InterPro" id="IPR040079">
    <property type="entry name" value="Glutathione_S-Trfase"/>
</dbReference>
<dbReference type="Proteomes" id="UP001318040">
    <property type="component" value="Chromosome 74"/>
</dbReference>
<dbReference type="Gene3D" id="3.40.30.10">
    <property type="entry name" value="Glutaredoxin"/>
    <property type="match status" value="1"/>
</dbReference>
<comment type="similarity">
    <text evidence="2">Belongs to the GST superfamily. Mu family.</text>
</comment>
<dbReference type="PROSITE" id="PS50404">
    <property type="entry name" value="GST_NTER"/>
    <property type="match status" value="1"/>
</dbReference>
<dbReference type="InterPro" id="IPR004046">
    <property type="entry name" value="GST_C"/>
</dbReference>
<dbReference type="Pfam" id="PF02798">
    <property type="entry name" value="GST_N"/>
    <property type="match status" value="1"/>
</dbReference>
<dbReference type="InterPro" id="IPR036249">
    <property type="entry name" value="Thioredoxin-like_sf"/>
</dbReference>
<dbReference type="PRINTS" id="PR01267">
    <property type="entry name" value="GSTRNSFRASEM"/>
</dbReference>
<comment type="function">
    <text evidence="1">Conjugation of reduced glutathione to a wide number of exogenous and endogenous hydrophobic electrophiles.</text>
</comment>
<dbReference type="Pfam" id="PF14497">
    <property type="entry name" value="GST_C_3"/>
    <property type="match status" value="1"/>
</dbReference>
<keyword evidence="9" id="KW-1185">Reference proteome</keyword>
<dbReference type="PANTHER" id="PTHR11571">
    <property type="entry name" value="GLUTATHIONE S-TRANSFERASE"/>
    <property type="match status" value="1"/>
</dbReference>
<evidence type="ECO:0000313" key="10">
    <source>
        <dbReference type="RefSeq" id="XP_032835522.1"/>
    </source>
</evidence>
<dbReference type="AlphaFoldDB" id="A0AAJ7XIL9"/>
<dbReference type="SUPFAM" id="SSF47616">
    <property type="entry name" value="GST C-terminal domain-like"/>
    <property type="match status" value="1"/>
</dbReference>
<name>A0AAJ7XIL9_PETMA</name>
<evidence type="ECO:0000256" key="5">
    <source>
        <dbReference type="ARBA" id="ARBA00047960"/>
    </source>
</evidence>
<organism evidence="9 10">
    <name type="scientific">Petromyzon marinus</name>
    <name type="common">Sea lamprey</name>
    <dbReference type="NCBI Taxonomy" id="7757"/>
    <lineage>
        <taxon>Eukaryota</taxon>
        <taxon>Metazoa</taxon>
        <taxon>Chordata</taxon>
        <taxon>Craniata</taxon>
        <taxon>Vertebrata</taxon>
        <taxon>Cyclostomata</taxon>
        <taxon>Hyperoartia</taxon>
        <taxon>Petromyzontiformes</taxon>
        <taxon>Petromyzontidae</taxon>
        <taxon>Petromyzon</taxon>
    </lineage>
</organism>
<feature type="domain" description="GST C-terminal" evidence="8">
    <location>
        <begin position="90"/>
        <end position="208"/>
    </location>
</feature>
<dbReference type="GeneID" id="116957465"/>
<dbReference type="Gene3D" id="1.20.1050.10">
    <property type="match status" value="1"/>
</dbReference>
<accession>A0AAJ7XIL9</accession>
<keyword evidence="4" id="KW-0808">Transferase</keyword>
<dbReference type="CDD" id="cd03075">
    <property type="entry name" value="GST_N_Mu"/>
    <property type="match status" value="1"/>
</dbReference>
<evidence type="ECO:0000259" key="8">
    <source>
        <dbReference type="PROSITE" id="PS50405"/>
    </source>
</evidence>
<dbReference type="InterPro" id="IPR050213">
    <property type="entry name" value="GST_superfamily"/>
</dbReference>
<sequence>MALVLGYWDIRGLGHAIRLLLEYVGEEWEDKLYTIGDAPDYDKKAWLDQKFKLGLDFPNLPYLLDGDVKLTQSNAILRHIARKHGLVGQTEKEQALVDMLEGEAMDIRMAMVRLNYGPDFAKNRPGFLESVPPKMQALATFLGDKKWFTGDQLTYVDLVLYDVLDQHRLFEPSLLLPHPNLGQFLQRVEALDKISAFMKSSRFIKSPINGPMAGWGNKKE</sequence>
<dbReference type="FunFam" id="3.40.30.10:FF:000019">
    <property type="entry name" value="Glutathione S-transferase Mu"/>
    <property type="match status" value="1"/>
</dbReference>
<dbReference type="InterPro" id="IPR003081">
    <property type="entry name" value="GST_mu"/>
</dbReference>
<dbReference type="RefSeq" id="XP_032835522.1">
    <property type="nucleotide sequence ID" value="XM_032979631.1"/>
</dbReference>
<dbReference type="PROSITE" id="PS50405">
    <property type="entry name" value="GST_CTER"/>
    <property type="match status" value="1"/>
</dbReference>